<dbReference type="InterPro" id="IPR000090">
    <property type="entry name" value="Flg_Motor_Flig"/>
</dbReference>
<evidence type="ECO:0000256" key="10">
    <source>
        <dbReference type="ARBA" id="ARBA00025598"/>
    </source>
</evidence>
<reference evidence="14 15" key="1">
    <citation type="journal article" date="2017" name="Front. Microbiol.">
        <title>Phaeobacter piscinae sp. nov., a species of the Roseobacter group and potential aquaculture probiont.</title>
        <authorList>
            <person name="Sonnenschein E.C."/>
            <person name="Phippen C.B.W."/>
            <person name="Nielsen K.F."/>
            <person name="Mateiu R.V."/>
            <person name="Melchiorsen J."/>
            <person name="Gram L."/>
            <person name="Overmann J."/>
            <person name="Freese H.M."/>
        </authorList>
    </citation>
    <scope>NUCLEOTIDE SEQUENCE [LARGE SCALE GENOMIC DNA]</scope>
    <source>
        <strain evidence="14 15">P13</strain>
    </source>
</reference>
<dbReference type="Pfam" id="PF01706">
    <property type="entry name" value="FliG_C"/>
    <property type="match status" value="1"/>
</dbReference>
<sequence>MQNENALALPMAASSDDLGDFSAPAPLGGMDLGGDFGGGDLGMGGMGGGALDMPAMGGGGLPAAKSKLSGKAKAAIVVRLLLNEGADIPLESLPDDLQIELTQQMGRMGLIDRDTLHEVAGEFAEMLDNVGLSFPNGLAGALSAMEGKISRQTASRLRKEAGVRQFGDPWERLRALPPEDLAELAEAESTEVAAVLLSKLDTTKAAQMLIHLPGPVARRITYAVSQTAAVTPDTVDRIGLSLAAQIEARPEVAFDETPGQRMGAILTQAAAGKRDEVLTALDEEDEEFAGDVRKSIFTYALIAQRVSPVDVPKIARVLAQQDLVTAIAFATDEEDVETSEFMLANMSSRMANNIREEVSERGKVKRSVGEGAMSTIVNALRELVNSGEVELRSAEDEEEE</sequence>
<evidence type="ECO:0000256" key="7">
    <source>
        <dbReference type="ARBA" id="ARBA00022779"/>
    </source>
</evidence>
<dbReference type="InterPro" id="IPR032779">
    <property type="entry name" value="FliG_M"/>
</dbReference>
<dbReference type="Pfam" id="PF14842">
    <property type="entry name" value="FliG_N"/>
    <property type="match status" value="1"/>
</dbReference>
<evidence type="ECO:0000256" key="6">
    <source>
        <dbReference type="ARBA" id="ARBA00022500"/>
    </source>
</evidence>
<evidence type="ECO:0000259" key="12">
    <source>
        <dbReference type="Pfam" id="PF14841"/>
    </source>
</evidence>
<evidence type="ECO:0000256" key="9">
    <source>
        <dbReference type="ARBA" id="ARBA00023143"/>
    </source>
</evidence>
<accession>A0AAN1LAS1</accession>
<dbReference type="PRINTS" id="PR00954">
    <property type="entry name" value="FLGMOTORFLIG"/>
</dbReference>
<gene>
    <name evidence="14" type="ORF">PhaeoP13_01773</name>
</gene>
<dbReference type="Pfam" id="PF14841">
    <property type="entry name" value="FliG_M"/>
    <property type="match status" value="1"/>
</dbReference>
<evidence type="ECO:0000259" key="13">
    <source>
        <dbReference type="Pfam" id="PF14842"/>
    </source>
</evidence>
<dbReference type="SUPFAM" id="SSF48029">
    <property type="entry name" value="FliG"/>
    <property type="match status" value="2"/>
</dbReference>
<protein>
    <recommendedName>
        <fullName evidence="4">Flagellar motor switch protein FliG</fullName>
    </recommendedName>
</protein>
<keyword evidence="14" id="KW-0966">Cell projection</keyword>
<proteinExistence type="inferred from homology"/>
<dbReference type="AlphaFoldDB" id="A0AAN1LAS1"/>
<keyword evidence="14" id="KW-0969">Cilium</keyword>
<evidence type="ECO:0000256" key="4">
    <source>
        <dbReference type="ARBA" id="ARBA00021870"/>
    </source>
</evidence>
<evidence type="ECO:0000256" key="1">
    <source>
        <dbReference type="ARBA" id="ARBA00004117"/>
    </source>
</evidence>
<dbReference type="GO" id="GO:0003774">
    <property type="term" value="F:cytoskeletal motor activity"/>
    <property type="evidence" value="ECO:0007669"/>
    <property type="project" value="InterPro"/>
</dbReference>
<dbReference type="PANTHER" id="PTHR30534:SF0">
    <property type="entry name" value="FLAGELLAR MOTOR SWITCH PROTEIN FLIG"/>
    <property type="match status" value="1"/>
</dbReference>
<keyword evidence="6" id="KW-0145">Chemotaxis</keyword>
<keyword evidence="14" id="KW-0282">Flagellum</keyword>
<evidence type="ECO:0000256" key="8">
    <source>
        <dbReference type="ARBA" id="ARBA00023136"/>
    </source>
</evidence>
<evidence type="ECO:0000256" key="3">
    <source>
        <dbReference type="ARBA" id="ARBA00010299"/>
    </source>
</evidence>
<evidence type="ECO:0000256" key="2">
    <source>
        <dbReference type="ARBA" id="ARBA00004413"/>
    </source>
</evidence>
<evidence type="ECO:0000259" key="11">
    <source>
        <dbReference type="Pfam" id="PF01706"/>
    </source>
</evidence>
<dbReference type="GO" id="GO:0071973">
    <property type="term" value="P:bacterial-type flagellum-dependent cell motility"/>
    <property type="evidence" value="ECO:0007669"/>
    <property type="project" value="InterPro"/>
</dbReference>
<feature type="domain" description="Flagellar motor switch protein FliG middle" evidence="12">
    <location>
        <begin position="178"/>
        <end position="249"/>
    </location>
</feature>
<dbReference type="RefSeq" id="WP_096871514.1">
    <property type="nucleotide sequence ID" value="NZ_CP010715.1"/>
</dbReference>
<dbReference type="GO" id="GO:0009425">
    <property type="term" value="C:bacterial-type flagellum basal body"/>
    <property type="evidence" value="ECO:0007669"/>
    <property type="project" value="UniProtKB-SubCell"/>
</dbReference>
<dbReference type="InterPro" id="IPR023087">
    <property type="entry name" value="Flg_Motor_Flig_C"/>
</dbReference>
<feature type="domain" description="Flagellar motor switch protein FliG N-terminal" evidence="13">
    <location>
        <begin position="67"/>
        <end position="170"/>
    </location>
</feature>
<comment type="similarity">
    <text evidence="3">Belongs to the FliG family.</text>
</comment>
<evidence type="ECO:0000313" key="15">
    <source>
        <dbReference type="Proteomes" id="UP000218606"/>
    </source>
</evidence>
<feature type="domain" description="Flagellar motor switch protein FliG C-terminal" evidence="11">
    <location>
        <begin position="280"/>
        <end position="391"/>
    </location>
</feature>
<comment type="function">
    <text evidence="10">FliG is one of three proteins (FliG, FliN, FliM) that forms the rotor-mounted switch complex (C ring), located at the base of the basal body. This complex interacts with the CheY and CheZ chemotaxis proteins, in addition to contacting components of the motor that determine the direction of flagellar rotation.</text>
</comment>
<dbReference type="InterPro" id="IPR011002">
    <property type="entry name" value="FliG_a-hlx"/>
</dbReference>
<dbReference type="EMBL" id="CP010767">
    <property type="protein sequence ID" value="ATG43709.1"/>
    <property type="molecule type" value="Genomic_DNA"/>
</dbReference>
<dbReference type="GO" id="GO:0006935">
    <property type="term" value="P:chemotaxis"/>
    <property type="evidence" value="ECO:0007669"/>
    <property type="project" value="UniProtKB-KW"/>
</dbReference>
<dbReference type="InterPro" id="IPR028263">
    <property type="entry name" value="FliG_N"/>
</dbReference>
<keyword evidence="5" id="KW-1003">Cell membrane</keyword>
<keyword evidence="9" id="KW-0975">Bacterial flagellum</keyword>
<dbReference type="Proteomes" id="UP000218606">
    <property type="component" value="Chromosome"/>
</dbReference>
<comment type="subcellular location">
    <subcellularLocation>
        <location evidence="1">Bacterial flagellum basal body</location>
    </subcellularLocation>
    <subcellularLocation>
        <location evidence="2">Cell membrane</location>
        <topology evidence="2">Peripheral membrane protein</topology>
        <orientation evidence="2">Cytoplasmic side</orientation>
    </subcellularLocation>
</comment>
<keyword evidence="7" id="KW-0283">Flagellar rotation</keyword>
<evidence type="ECO:0000256" key="5">
    <source>
        <dbReference type="ARBA" id="ARBA00022475"/>
    </source>
</evidence>
<dbReference type="PANTHER" id="PTHR30534">
    <property type="entry name" value="FLAGELLAR MOTOR SWITCH PROTEIN FLIG"/>
    <property type="match status" value="1"/>
</dbReference>
<keyword evidence="8" id="KW-0472">Membrane</keyword>
<name>A0AAN1LAS1_9RHOB</name>
<organism evidence="14 15">
    <name type="scientific">Phaeobacter piscinae</name>
    <dbReference type="NCBI Taxonomy" id="1580596"/>
    <lineage>
        <taxon>Bacteria</taxon>
        <taxon>Pseudomonadati</taxon>
        <taxon>Pseudomonadota</taxon>
        <taxon>Alphaproteobacteria</taxon>
        <taxon>Rhodobacterales</taxon>
        <taxon>Roseobacteraceae</taxon>
        <taxon>Phaeobacter</taxon>
    </lineage>
</organism>
<evidence type="ECO:0000313" key="14">
    <source>
        <dbReference type="EMBL" id="ATG43709.1"/>
    </source>
</evidence>
<dbReference type="GO" id="GO:0005886">
    <property type="term" value="C:plasma membrane"/>
    <property type="evidence" value="ECO:0007669"/>
    <property type="project" value="UniProtKB-SubCell"/>
</dbReference>
<dbReference type="Gene3D" id="1.10.220.30">
    <property type="match status" value="3"/>
</dbReference>